<dbReference type="InterPro" id="IPR003781">
    <property type="entry name" value="CoA-bd"/>
</dbReference>
<evidence type="ECO:0000259" key="1">
    <source>
        <dbReference type="SMART" id="SM00881"/>
    </source>
</evidence>
<accession>A0A2X1MWI3</accession>
<dbReference type="EMBL" id="UASD01000008">
    <property type="protein sequence ID" value="SPX10826.1"/>
    <property type="molecule type" value="Genomic_DNA"/>
</dbReference>
<proteinExistence type="predicted"/>
<evidence type="ECO:0000313" key="3">
    <source>
        <dbReference type="Proteomes" id="UP000250780"/>
    </source>
</evidence>
<evidence type="ECO:0000313" key="2">
    <source>
        <dbReference type="EMBL" id="SPX10826.1"/>
    </source>
</evidence>
<dbReference type="Gene3D" id="3.40.50.720">
    <property type="entry name" value="NAD(P)-binding Rossmann-like Domain"/>
    <property type="match status" value="1"/>
</dbReference>
<dbReference type="SMART" id="SM00881">
    <property type="entry name" value="CoA_binding"/>
    <property type="match status" value="1"/>
</dbReference>
<dbReference type="SUPFAM" id="SSF51735">
    <property type="entry name" value="NAD(P)-binding Rossmann-fold domains"/>
    <property type="match status" value="1"/>
</dbReference>
<feature type="domain" description="CoA-binding" evidence="1">
    <location>
        <begin position="9"/>
        <end position="104"/>
    </location>
</feature>
<reference evidence="2 3" key="1">
    <citation type="submission" date="2018-06" db="EMBL/GenBank/DDBJ databases">
        <authorList>
            <consortium name="Pathogen Informatics"/>
            <person name="Doyle S."/>
        </authorList>
    </citation>
    <scope>NUCLEOTIDE SEQUENCE [LARGE SCALE GENOMIC DNA]</scope>
    <source>
        <strain evidence="2 3">NCTC9073</strain>
    </source>
</reference>
<organism evidence="2 3">
    <name type="scientific">Escherichia coli</name>
    <dbReference type="NCBI Taxonomy" id="562"/>
    <lineage>
        <taxon>Bacteria</taxon>
        <taxon>Pseudomonadati</taxon>
        <taxon>Pseudomonadota</taxon>
        <taxon>Gammaproteobacteria</taxon>
        <taxon>Enterobacterales</taxon>
        <taxon>Enterobacteriaceae</taxon>
        <taxon>Escherichia</taxon>
    </lineage>
</organism>
<dbReference type="PANTHER" id="PTHR33303:SF2">
    <property type="entry name" value="COA-BINDING DOMAIN-CONTAINING PROTEIN"/>
    <property type="match status" value="1"/>
</dbReference>
<name>A0A2X1MWI3_ECOLX</name>
<dbReference type="Pfam" id="PF13380">
    <property type="entry name" value="CoA_binding_2"/>
    <property type="match status" value="1"/>
</dbReference>
<dbReference type="InterPro" id="IPR036291">
    <property type="entry name" value="NAD(P)-bd_dom_sf"/>
</dbReference>
<sequence length="185" mass="20247">MKETDIAGILTSTHTIALVGASDKPDRPSYRVMKYLLDQGYHVIPVSPKVAGKTLLGQKGYGTLADVPEKVDMVDVFRNSEAAWGVAQEAIAIGAKTLWMQLGVINEQAAVLARDAGLNVVMDRCPAIEILAWAWPNKKSPEGKNLPGFVQGLVTQTRGLELFADGLRQLIHGWLFRMFILQFAT</sequence>
<dbReference type="Proteomes" id="UP000250780">
    <property type="component" value="Unassembled WGS sequence"/>
</dbReference>
<dbReference type="AlphaFoldDB" id="A0A2X1MWI3"/>
<gene>
    <name evidence="2" type="primary">yccU_1</name>
    <name evidence="2" type="ORF">NCTC9073_02140</name>
</gene>
<dbReference type="PANTHER" id="PTHR33303">
    <property type="entry name" value="CYTOPLASMIC PROTEIN-RELATED"/>
    <property type="match status" value="1"/>
</dbReference>
<protein>
    <submittedName>
        <fullName evidence="2">Putative CoA-binding protein</fullName>
    </submittedName>
</protein>